<protein>
    <submittedName>
        <fullName evidence="1">Uncharacterized protein</fullName>
    </submittedName>
</protein>
<evidence type="ECO:0000313" key="2">
    <source>
        <dbReference type="Proteomes" id="UP001166286"/>
    </source>
</evidence>
<dbReference type="EMBL" id="JAFEKC020000002">
    <property type="protein sequence ID" value="KAK0516507.1"/>
    <property type="molecule type" value="Genomic_DNA"/>
</dbReference>
<evidence type="ECO:0000313" key="1">
    <source>
        <dbReference type="EMBL" id="KAK0516507.1"/>
    </source>
</evidence>
<dbReference type="AlphaFoldDB" id="A0AA39V556"/>
<reference evidence="1" key="1">
    <citation type="submission" date="2023-03" db="EMBL/GenBank/DDBJ databases">
        <title>Complete genome of Cladonia borealis.</title>
        <authorList>
            <person name="Park H."/>
        </authorList>
    </citation>
    <scope>NUCLEOTIDE SEQUENCE</scope>
    <source>
        <strain evidence="1">ANT050790</strain>
    </source>
</reference>
<organism evidence="1 2">
    <name type="scientific">Cladonia borealis</name>
    <dbReference type="NCBI Taxonomy" id="184061"/>
    <lineage>
        <taxon>Eukaryota</taxon>
        <taxon>Fungi</taxon>
        <taxon>Dikarya</taxon>
        <taxon>Ascomycota</taxon>
        <taxon>Pezizomycotina</taxon>
        <taxon>Lecanoromycetes</taxon>
        <taxon>OSLEUM clade</taxon>
        <taxon>Lecanoromycetidae</taxon>
        <taxon>Lecanorales</taxon>
        <taxon>Lecanorineae</taxon>
        <taxon>Cladoniaceae</taxon>
        <taxon>Cladonia</taxon>
    </lineage>
</organism>
<name>A0AA39V556_9LECA</name>
<proteinExistence type="predicted"/>
<comment type="caution">
    <text evidence="1">The sequence shown here is derived from an EMBL/GenBank/DDBJ whole genome shotgun (WGS) entry which is preliminary data.</text>
</comment>
<keyword evidence="2" id="KW-1185">Reference proteome</keyword>
<dbReference type="Proteomes" id="UP001166286">
    <property type="component" value="Unassembled WGS sequence"/>
</dbReference>
<sequence>MLVVPLPAVEELGCEEVVRTTLLLGAIEDVTLDADIELCEDIEEENPVLGVDEAPPPGLLVVDGVNDTVCVVETVSEVGEDPDELYKEDDVGVTVGTRREVEPVELKPELIDEVVLDDDPGLLVLVV</sequence>
<accession>A0AA39V556</accession>
<gene>
    <name evidence="1" type="ORF">JMJ35_001110</name>
</gene>